<organism evidence="5 6">
    <name type="scientific">Halanaerobium congolense</name>
    <dbReference type="NCBI Taxonomy" id="54121"/>
    <lineage>
        <taxon>Bacteria</taxon>
        <taxon>Bacillati</taxon>
        <taxon>Bacillota</taxon>
        <taxon>Clostridia</taxon>
        <taxon>Halanaerobiales</taxon>
        <taxon>Halanaerobiaceae</taxon>
        <taxon>Halanaerobium</taxon>
    </lineage>
</organism>
<protein>
    <submittedName>
        <fullName evidence="5">Uncharacterized protein</fullName>
    </submittedName>
</protein>
<sequence length="34" mass="4035">EKENKHPNYGVYERNGEKYIRGKADNKKNNNVNN</sequence>
<dbReference type="EMBL" id="FOHG01000081">
    <property type="protein sequence ID" value="SET30425.1"/>
    <property type="molecule type" value="Genomic_DNA"/>
</dbReference>
<proteinExistence type="predicted"/>
<evidence type="ECO:0000256" key="1">
    <source>
        <dbReference type="SAM" id="MobiDB-lite"/>
    </source>
</evidence>
<gene>
    <name evidence="2" type="ORF">SAMN04488598_1783</name>
    <name evidence="3" type="ORF">SAMN04488598_1863</name>
    <name evidence="4" type="ORF">SAMN04515652_1723</name>
    <name evidence="5" type="ORF">SAMN04515652_1812</name>
</gene>
<feature type="non-terminal residue" evidence="5">
    <location>
        <position position="1"/>
    </location>
</feature>
<feature type="compositionally biased region" description="Basic and acidic residues" evidence="1">
    <location>
        <begin position="14"/>
        <end position="28"/>
    </location>
</feature>
<dbReference type="AlphaFoldDB" id="A0A1G7SXB2"/>
<accession>A0A1G7SXB2</accession>
<evidence type="ECO:0000313" key="6">
    <source>
        <dbReference type="Proteomes" id="UP000198612"/>
    </source>
</evidence>
<feature type="region of interest" description="Disordered" evidence="1">
    <location>
        <begin position="1"/>
        <end position="34"/>
    </location>
</feature>
<dbReference type="EMBL" id="FNBJ01000078">
    <property type="protein sequence ID" value="SDG27726.1"/>
    <property type="molecule type" value="Genomic_DNA"/>
</dbReference>
<evidence type="ECO:0000313" key="3">
    <source>
        <dbReference type="EMBL" id="SDG29444.1"/>
    </source>
</evidence>
<reference evidence="6 7" key="1">
    <citation type="submission" date="2016-10" db="EMBL/GenBank/DDBJ databases">
        <authorList>
            <person name="Varghese N."/>
            <person name="Submissions S."/>
        </authorList>
    </citation>
    <scope>NUCLEOTIDE SEQUENCE [LARGE SCALE GENOMIC DNA]</scope>
    <source>
        <strain evidence="2 7">WG2</strain>
        <strain evidence="5 6">WG5</strain>
    </source>
</reference>
<dbReference type="EMBL" id="FNBJ01000086">
    <property type="protein sequence ID" value="SDG29444.1"/>
    <property type="molecule type" value="Genomic_DNA"/>
</dbReference>
<dbReference type="Proteomes" id="UP000199519">
    <property type="component" value="Unassembled WGS sequence"/>
</dbReference>
<keyword evidence="7" id="KW-1185">Reference proteome</keyword>
<dbReference type="EMBL" id="FOHG01000072">
    <property type="protein sequence ID" value="SET29468.1"/>
    <property type="molecule type" value="Genomic_DNA"/>
</dbReference>
<evidence type="ECO:0000313" key="7">
    <source>
        <dbReference type="Proteomes" id="UP000199519"/>
    </source>
</evidence>
<name>A0A1G7SXB2_9FIRM</name>
<evidence type="ECO:0000313" key="2">
    <source>
        <dbReference type="EMBL" id="SDG27726.1"/>
    </source>
</evidence>
<dbReference type="Proteomes" id="UP000198612">
    <property type="component" value="Unassembled WGS sequence"/>
</dbReference>
<evidence type="ECO:0000313" key="4">
    <source>
        <dbReference type="EMBL" id="SET29468.1"/>
    </source>
</evidence>
<evidence type="ECO:0000313" key="5">
    <source>
        <dbReference type="EMBL" id="SET30425.1"/>
    </source>
</evidence>